<feature type="region of interest" description="Disordered" evidence="1">
    <location>
        <begin position="1"/>
        <end position="26"/>
    </location>
</feature>
<protein>
    <submittedName>
        <fullName evidence="2">Uncharacterized protein</fullName>
    </submittedName>
</protein>
<proteinExistence type="predicted"/>
<dbReference type="Proteomes" id="UP001161757">
    <property type="component" value="Unassembled WGS sequence"/>
</dbReference>
<evidence type="ECO:0000256" key="1">
    <source>
        <dbReference type="SAM" id="MobiDB-lite"/>
    </source>
</evidence>
<feature type="region of interest" description="Disordered" evidence="1">
    <location>
        <begin position="103"/>
        <end position="132"/>
    </location>
</feature>
<comment type="caution">
    <text evidence="2">The sequence shown here is derived from an EMBL/GenBank/DDBJ whole genome shotgun (WGS) entry which is preliminary data.</text>
</comment>
<accession>A0AAN6IXM4</accession>
<feature type="compositionally biased region" description="Low complexity" evidence="1">
    <location>
        <begin position="114"/>
        <end position="125"/>
    </location>
</feature>
<organism evidence="2 3">
    <name type="scientific">Exophiala dermatitidis</name>
    <name type="common">Black yeast-like fungus</name>
    <name type="synonym">Wangiella dermatitidis</name>
    <dbReference type="NCBI Taxonomy" id="5970"/>
    <lineage>
        <taxon>Eukaryota</taxon>
        <taxon>Fungi</taxon>
        <taxon>Dikarya</taxon>
        <taxon>Ascomycota</taxon>
        <taxon>Pezizomycotina</taxon>
        <taxon>Eurotiomycetes</taxon>
        <taxon>Chaetothyriomycetidae</taxon>
        <taxon>Chaetothyriales</taxon>
        <taxon>Herpotrichiellaceae</taxon>
        <taxon>Exophiala</taxon>
    </lineage>
</organism>
<dbReference type="EMBL" id="JAJGCB010000002">
    <property type="protein sequence ID" value="KAJ8995115.1"/>
    <property type="molecule type" value="Genomic_DNA"/>
</dbReference>
<feature type="region of interest" description="Disordered" evidence="1">
    <location>
        <begin position="282"/>
        <end position="304"/>
    </location>
</feature>
<sequence>MAGPRAADADRGRATGTISQPEQREEFLQSQRVRRFEILKSTPLGLVYPQNLRLGVVDVDDDKGTDATGFVTTEMKWWKVQFVVPPTFEIYPSSHPANEVKYGLDQHKRRRSSSETAPAPSPSSAKNDRSEPYPVAKVEFPHIDNLWKLTVDITLYHITPAMHFDPTATTRTDDAAAAAAHSDDLRTRWAIKQIRCLGRQYSMTCTHPGGRNGSNSYMWRSRPKAEILNLPGVDDGHPAVNGNLVLEDPDGRIVAVYKQRRDFKVMGALTIFLDTLEPTTTTDIVSEQGQQPSGELEPERSPRPTVEAVVASTLAVVLFERISFRSLVGK</sequence>
<reference evidence="2" key="1">
    <citation type="submission" date="2023-01" db="EMBL/GenBank/DDBJ databases">
        <title>Exophiala dermititidis isolated from Cystic Fibrosis Patient.</title>
        <authorList>
            <person name="Kurbessoian T."/>
            <person name="Crocker A."/>
            <person name="Murante D."/>
            <person name="Hogan D.A."/>
            <person name="Stajich J.E."/>
        </authorList>
    </citation>
    <scope>NUCLEOTIDE SEQUENCE</scope>
    <source>
        <strain evidence="2">Ex8</strain>
    </source>
</reference>
<dbReference type="AlphaFoldDB" id="A0AAN6IXM4"/>
<name>A0AAN6IXM4_EXODE</name>
<gene>
    <name evidence="2" type="ORF">HRR80_001806</name>
</gene>
<evidence type="ECO:0000313" key="2">
    <source>
        <dbReference type="EMBL" id="KAJ8995115.1"/>
    </source>
</evidence>
<feature type="compositionally biased region" description="Polar residues" evidence="1">
    <location>
        <begin position="282"/>
        <end position="293"/>
    </location>
</feature>
<evidence type="ECO:0000313" key="3">
    <source>
        <dbReference type="Proteomes" id="UP001161757"/>
    </source>
</evidence>